<sequence length="215" mass="23274">MDLDPSPVGDAAPGPPGEAPQHDPPPLPLAVSAAAVGRCAVRTAVLLARREVHLPRGNVGLRLRFGDGSTGRVYRETVVDHPPETRRCVLVVSFRLRGVRGRGHRAFEVESLLNTPLFVGFPGFVSKLWVAADGRGVYRGVYEWDDPSLADAYARALWWVLALVSHRSSIHHHVVPGTRRDDVLVAAARLGPGGDSGRLLAPAREDGWWKVVGTL</sequence>
<feature type="compositionally biased region" description="Low complexity" evidence="1">
    <location>
        <begin position="1"/>
        <end position="12"/>
    </location>
</feature>
<accession>A0ABP8Y7E4</accession>
<organism evidence="2 3">
    <name type="scientific">Pedococcus ginsenosidimutans</name>
    <dbReference type="NCBI Taxonomy" id="490570"/>
    <lineage>
        <taxon>Bacteria</taxon>
        <taxon>Bacillati</taxon>
        <taxon>Actinomycetota</taxon>
        <taxon>Actinomycetes</taxon>
        <taxon>Micrococcales</taxon>
        <taxon>Intrasporangiaceae</taxon>
        <taxon>Pedococcus</taxon>
    </lineage>
</organism>
<dbReference type="RefSeq" id="WP_345503247.1">
    <property type="nucleotide sequence ID" value="NZ_BAABLO010000010.1"/>
</dbReference>
<evidence type="ECO:0000256" key="1">
    <source>
        <dbReference type="SAM" id="MobiDB-lite"/>
    </source>
</evidence>
<feature type="compositionally biased region" description="Pro residues" evidence="1">
    <location>
        <begin position="13"/>
        <end position="28"/>
    </location>
</feature>
<dbReference type="InterPro" id="IPR011008">
    <property type="entry name" value="Dimeric_a/b-barrel"/>
</dbReference>
<evidence type="ECO:0000313" key="2">
    <source>
        <dbReference type="EMBL" id="GAA4723478.1"/>
    </source>
</evidence>
<dbReference type="EMBL" id="BAABLO010000010">
    <property type="protein sequence ID" value="GAA4723478.1"/>
    <property type="molecule type" value="Genomic_DNA"/>
</dbReference>
<keyword evidence="3" id="KW-1185">Reference proteome</keyword>
<comment type="caution">
    <text evidence="2">The sequence shown here is derived from an EMBL/GenBank/DDBJ whole genome shotgun (WGS) entry which is preliminary data.</text>
</comment>
<dbReference type="Gene3D" id="3.30.70.100">
    <property type="match status" value="1"/>
</dbReference>
<reference evidence="3" key="1">
    <citation type="journal article" date="2019" name="Int. J. Syst. Evol. Microbiol.">
        <title>The Global Catalogue of Microorganisms (GCM) 10K type strain sequencing project: providing services to taxonomists for standard genome sequencing and annotation.</title>
        <authorList>
            <consortium name="The Broad Institute Genomics Platform"/>
            <consortium name="The Broad Institute Genome Sequencing Center for Infectious Disease"/>
            <person name="Wu L."/>
            <person name="Ma J."/>
        </authorList>
    </citation>
    <scope>NUCLEOTIDE SEQUENCE [LARGE SCALE GENOMIC DNA]</scope>
    <source>
        <strain evidence="3">JCM 18961</strain>
    </source>
</reference>
<protein>
    <submittedName>
        <fullName evidence="2">Uncharacterized protein</fullName>
    </submittedName>
</protein>
<dbReference type="SUPFAM" id="SSF54909">
    <property type="entry name" value="Dimeric alpha+beta barrel"/>
    <property type="match status" value="1"/>
</dbReference>
<feature type="region of interest" description="Disordered" evidence="1">
    <location>
        <begin position="1"/>
        <end position="28"/>
    </location>
</feature>
<proteinExistence type="predicted"/>
<gene>
    <name evidence="2" type="ORF">GCM10025782_21780</name>
</gene>
<dbReference type="Proteomes" id="UP001500556">
    <property type="component" value="Unassembled WGS sequence"/>
</dbReference>
<evidence type="ECO:0000313" key="3">
    <source>
        <dbReference type="Proteomes" id="UP001500556"/>
    </source>
</evidence>
<name>A0ABP8Y7E4_9MICO</name>